<feature type="coiled-coil region" evidence="1">
    <location>
        <begin position="100"/>
        <end position="127"/>
    </location>
</feature>
<dbReference type="AlphaFoldDB" id="A0A229RWF6"/>
<evidence type="ECO:0000313" key="4">
    <source>
        <dbReference type="Proteomes" id="UP000215563"/>
    </source>
</evidence>
<keyword evidence="1" id="KW-0175">Coiled coil</keyword>
<sequence>MAAALVILGVGRLRRVRRRRGTEGRPPIEPWRHQSMASAVFRWMTLAVVVAGLTGAGLLWLLGFPRLPAATAFGTTEVLELLKIALAVVAGLGGVVLLAVNLRKQRVAEAEHRLDEAKDEREQAQSFNERFGTAAEQLAHENATVRLAGLYAMAGLADDWVANRQICVDVLCGYLRLPAEDSDETERKVRESVLRVLDDRLSTTWRTPKLDLDLTGARFSAQSVMELPTAGRIRFDRVVFEGDVLSAGPRQAESVSYVGAAFRNSDTRFTRGGTFEDAWFGGRLSFGVSLAYREQFTFRGCHFVNATLGFEGGNERGRIRFENCEFENCVFDFRKLDSARLDAREVVILNSSLSRGKIDLRGILASGVVLRIRMSELRGVGFVVPEVIVEGGTKTVALEGSEVAEMELPAEYVIVRSYLP</sequence>
<gene>
    <name evidence="3" type="ORF">CFP75_15040</name>
</gene>
<evidence type="ECO:0000256" key="1">
    <source>
        <dbReference type="SAM" id="Coils"/>
    </source>
</evidence>
<dbReference type="EMBL" id="NMQU01000036">
    <property type="protein sequence ID" value="OXM51003.1"/>
    <property type="molecule type" value="Genomic_DNA"/>
</dbReference>
<accession>A0A229RWF6</accession>
<comment type="caution">
    <text evidence="3">The sequence shown here is derived from an EMBL/GenBank/DDBJ whole genome shotgun (WGS) entry which is preliminary data.</text>
</comment>
<organism evidence="3 4">
    <name type="scientific">Amycolatopsis alba DSM 44262</name>
    <dbReference type="NCBI Taxonomy" id="1125972"/>
    <lineage>
        <taxon>Bacteria</taxon>
        <taxon>Bacillati</taxon>
        <taxon>Actinomycetota</taxon>
        <taxon>Actinomycetes</taxon>
        <taxon>Pseudonocardiales</taxon>
        <taxon>Pseudonocardiaceae</taxon>
        <taxon>Amycolatopsis</taxon>
    </lineage>
</organism>
<keyword evidence="2" id="KW-0812">Transmembrane</keyword>
<evidence type="ECO:0000313" key="3">
    <source>
        <dbReference type="EMBL" id="OXM51003.1"/>
    </source>
</evidence>
<proteinExistence type="predicted"/>
<evidence type="ECO:0000256" key="2">
    <source>
        <dbReference type="SAM" id="Phobius"/>
    </source>
</evidence>
<evidence type="ECO:0008006" key="5">
    <source>
        <dbReference type="Google" id="ProtNLM"/>
    </source>
</evidence>
<name>A0A229RWF6_AMYAL</name>
<keyword evidence="2" id="KW-1133">Transmembrane helix</keyword>
<keyword evidence="2" id="KW-0472">Membrane</keyword>
<reference evidence="3 4" key="1">
    <citation type="submission" date="2017-07" db="EMBL/GenBank/DDBJ databases">
        <title>Amycolatopsis alba DSM 44262 Genome sequencing and assembly.</title>
        <authorList>
            <person name="Kaur N."/>
            <person name="Mayilraj S."/>
        </authorList>
    </citation>
    <scope>NUCLEOTIDE SEQUENCE [LARGE SCALE GENOMIC DNA]</scope>
    <source>
        <strain evidence="3 4">DSM 44262</strain>
    </source>
</reference>
<feature type="transmembrane region" description="Helical" evidence="2">
    <location>
        <begin position="81"/>
        <end position="100"/>
    </location>
</feature>
<protein>
    <recommendedName>
        <fullName evidence="5">Pentapeptide repeat-containing protein</fullName>
    </recommendedName>
</protein>
<keyword evidence="4" id="KW-1185">Reference proteome</keyword>
<dbReference type="Proteomes" id="UP000215563">
    <property type="component" value="Unassembled WGS sequence"/>
</dbReference>
<feature type="transmembrane region" description="Helical" evidence="2">
    <location>
        <begin position="40"/>
        <end position="61"/>
    </location>
</feature>